<organism evidence="1 2">
    <name type="scientific">Leptidea sinapis</name>
    <dbReference type="NCBI Taxonomy" id="189913"/>
    <lineage>
        <taxon>Eukaryota</taxon>
        <taxon>Metazoa</taxon>
        <taxon>Ecdysozoa</taxon>
        <taxon>Arthropoda</taxon>
        <taxon>Hexapoda</taxon>
        <taxon>Insecta</taxon>
        <taxon>Pterygota</taxon>
        <taxon>Neoptera</taxon>
        <taxon>Endopterygota</taxon>
        <taxon>Lepidoptera</taxon>
        <taxon>Glossata</taxon>
        <taxon>Ditrysia</taxon>
        <taxon>Papilionoidea</taxon>
        <taxon>Pieridae</taxon>
        <taxon>Dismorphiinae</taxon>
        <taxon>Leptidea</taxon>
    </lineage>
</organism>
<name>A0A5E4QRY8_9NEOP</name>
<proteinExistence type="predicted"/>
<keyword evidence="2" id="KW-1185">Reference proteome</keyword>
<gene>
    <name evidence="1" type="ORF">LSINAPIS_LOCUS10773</name>
</gene>
<dbReference type="Proteomes" id="UP000324832">
    <property type="component" value="Unassembled WGS sequence"/>
</dbReference>
<evidence type="ECO:0000313" key="1">
    <source>
        <dbReference type="EMBL" id="VVD00052.1"/>
    </source>
</evidence>
<evidence type="ECO:0000313" key="2">
    <source>
        <dbReference type="Proteomes" id="UP000324832"/>
    </source>
</evidence>
<sequence>MDGFEKRLEAVEHRELAVTTPITNEVVELQETVSQLRLQLNERDQESLLGDLDIGHIPEIKGENPVHIVTVLATKLGITLEDRDIVFAERFRAPDLRNSTDNVSGERARRLVVRLARRQLRDDLLREARVRRNITSAYI</sequence>
<dbReference type="AlphaFoldDB" id="A0A5E4QRY8"/>
<reference evidence="1 2" key="1">
    <citation type="submission" date="2017-07" db="EMBL/GenBank/DDBJ databases">
        <authorList>
            <person name="Talla V."/>
            <person name="Backstrom N."/>
        </authorList>
    </citation>
    <scope>NUCLEOTIDE SEQUENCE [LARGE SCALE GENOMIC DNA]</scope>
</reference>
<protein>
    <submittedName>
        <fullName evidence="1">Uncharacterized protein</fullName>
    </submittedName>
</protein>
<accession>A0A5E4QRY8</accession>
<dbReference type="EMBL" id="FZQP02004444">
    <property type="protein sequence ID" value="VVD00052.1"/>
    <property type="molecule type" value="Genomic_DNA"/>
</dbReference>